<dbReference type="PANTHER" id="PTHR44259:SF114">
    <property type="entry name" value="OS06G0707300 PROTEIN"/>
    <property type="match status" value="1"/>
</dbReference>
<reference evidence="2 3" key="1">
    <citation type="journal article" date="2013" name="BMC Genomics">
        <title>The miniature genome of a carnivorous plant Genlisea aurea contains a low number of genes and short non-coding sequences.</title>
        <authorList>
            <person name="Leushkin E.V."/>
            <person name="Sutormin R.A."/>
            <person name="Nabieva E.R."/>
            <person name="Penin A.A."/>
            <person name="Kondrashov A.S."/>
            <person name="Logacheva M.D."/>
        </authorList>
    </citation>
    <scope>NUCLEOTIDE SEQUENCE [LARGE SCALE GENOMIC DNA]</scope>
</reference>
<dbReference type="Pfam" id="PF03478">
    <property type="entry name" value="Beta-prop_KIB1-4"/>
    <property type="match status" value="1"/>
</dbReference>
<evidence type="ECO:0000313" key="3">
    <source>
        <dbReference type="Proteomes" id="UP000015453"/>
    </source>
</evidence>
<feature type="domain" description="KIB1-4 beta-propeller" evidence="1">
    <location>
        <begin position="8"/>
        <end position="275"/>
    </location>
</feature>
<comment type="caution">
    <text evidence="2">The sequence shown here is derived from an EMBL/GenBank/DDBJ whole genome shotgun (WGS) entry which is preliminary data.</text>
</comment>
<dbReference type="OrthoDB" id="600964at2759"/>
<organism evidence="2 3">
    <name type="scientific">Genlisea aurea</name>
    <dbReference type="NCBI Taxonomy" id="192259"/>
    <lineage>
        <taxon>Eukaryota</taxon>
        <taxon>Viridiplantae</taxon>
        <taxon>Streptophyta</taxon>
        <taxon>Embryophyta</taxon>
        <taxon>Tracheophyta</taxon>
        <taxon>Spermatophyta</taxon>
        <taxon>Magnoliopsida</taxon>
        <taxon>eudicotyledons</taxon>
        <taxon>Gunneridae</taxon>
        <taxon>Pentapetalae</taxon>
        <taxon>asterids</taxon>
        <taxon>lamiids</taxon>
        <taxon>Lamiales</taxon>
        <taxon>Lentibulariaceae</taxon>
        <taxon>Genlisea</taxon>
    </lineage>
</organism>
<dbReference type="Proteomes" id="UP000015453">
    <property type="component" value="Unassembled WGS sequence"/>
</dbReference>
<proteinExistence type="predicted"/>
<name>S8CJ55_9LAMI</name>
<dbReference type="EMBL" id="AUSU01003492">
    <property type="protein sequence ID" value="EPS66765.1"/>
    <property type="molecule type" value="Genomic_DNA"/>
</dbReference>
<protein>
    <recommendedName>
        <fullName evidence="1">KIB1-4 beta-propeller domain-containing protein</fullName>
    </recommendedName>
</protein>
<dbReference type="InterPro" id="IPR050942">
    <property type="entry name" value="F-box_BR-signaling"/>
</dbReference>
<evidence type="ECO:0000259" key="1">
    <source>
        <dbReference type="Pfam" id="PF03478"/>
    </source>
</evidence>
<feature type="non-terminal residue" evidence="2">
    <location>
        <position position="1"/>
    </location>
</feature>
<gene>
    <name evidence="2" type="ORF">M569_08014</name>
</gene>
<dbReference type="InterPro" id="IPR005174">
    <property type="entry name" value="KIB1-4_b-propeller"/>
</dbReference>
<dbReference type="PANTHER" id="PTHR44259">
    <property type="entry name" value="OS07G0183000 PROTEIN-RELATED"/>
    <property type="match status" value="1"/>
</dbReference>
<dbReference type="AlphaFoldDB" id="S8CJ55"/>
<feature type="non-terminal residue" evidence="2">
    <location>
        <position position="275"/>
    </location>
</feature>
<evidence type="ECO:0000313" key="2">
    <source>
        <dbReference type="EMBL" id="EPS66765.1"/>
    </source>
</evidence>
<keyword evidence="3" id="KW-1185">Reference proteome</keyword>
<accession>S8CJ55</accession>
<sequence length="275" mass="31751">PSSRRRFFNPLVNRLHRIVLPEISRRHRCAGSSFGWLILMDESPSIFVLNPLTRDRIDLPPLSSFPDVVSLDYYSVGREYTVRSPPPGSNPYSLNLRQMRDSFIRKMILSHNPYDRRRFLAIGILNRHETLAYCTPGDASWRIVDEIQGYSEDLICFNENLYAVNKSGSLAVHNPNSNATEFLDVSAELDGDELYLVNAVEEELLLVSRYLDFEIDVVQYQEVCSTYKFVVYRLDRSRLKWEKAENLNDRIFFLGTNSSLAIKASDHWGCKGNMI</sequence>